<protein>
    <submittedName>
        <fullName evidence="2">Uncharacterized protein</fullName>
    </submittedName>
</protein>
<dbReference type="EMBL" id="KV441003">
    <property type="protein sequence ID" value="OAD66352.1"/>
    <property type="molecule type" value="Genomic_DNA"/>
</dbReference>
<proteinExistence type="predicted"/>
<gene>
    <name evidence="2" type="ORF">PHYBLDRAFT_175164</name>
</gene>
<dbReference type="GeneID" id="28998339"/>
<dbReference type="Proteomes" id="UP000077315">
    <property type="component" value="Unassembled WGS sequence"/>
</dbReference>
<accession>A0A162T580</accession>
<dbReference type="InParanoid" id="A0A162T580"/>
<evidence type="ECO:0000313" key="3">
    <source>
        <dbReference type="Proteomes" id="UP000077315"/>
    </source>
</evidence>
<feature type="region of interest" description="Disordered" evidence="1">
    <location>
        <begin position="300"/>
        <end position="326"/>
    </location>
</feature>
<keyword evidence="3" id="KW-1185">Reference proteome</keyword>
<dbReference type="VEuPathDB" id="FungiDB:PHYBLDRAFT_175164"/>
<dbReference type="RefSeq" id="XP_018284392.1">
    <property type="nucleotide sequence ID" value="XM_018437433.1"/>
</dbReference>
<organism evidence="2 3">
    <name type="scientific">Phycomyces blakesleeanus (strain ATCC 8743b / DSM 1359 / FGSC 10004 / NBRC 33097 / NRRL 1555)</name>
    <dbReference type="NCBI Taxonomy" id="763407"/>
    <lineage>
        <taxon>Eukaryota</taxon>
        <taxon>Fungi</taxon>
        <taxon>Fungi incertae sedis</taxon>
        <taxon>Mucoromycota</taxon>
        <taxon>Mucoromycotina</taxon>
        <taxon>Mucoromycetes</taxon>
        <taxon>Mucorales</taxon>
        <taxon>Phycomycetaceae</taxon>
        <taxon>Phycomyces</taxon>
    </lineage>
</organism>
<evidence type="ECO:0000313" key="2">
    <source>
        <dbReference type="EMBL" id="OAD66352.1"/>
    </source>
</evidence>
<name>A0A162T580_PHYB8</name>
<reference evidence="3" key="1">
    <citation type="submission" date="2015-06" db="EMBL/GenBank/DDBJ databases">
        <title>Expansion of signal transduction pathways in fungi by whole-genome duplication.</title>
        <authorList>
            <consortium name="DOE Joint Genome Institute"/>
            <person name="Corrochano L.M."/>
            <person name="Kuo A."/>
            <person name="Marcet-Houben M."/>
            <person name="Polaino S."/>
            <person name="Salamov A."/>
            <person name="Villalobos J.M."/>
            <person name="Alvarez M.I."/>
            <person name="Avalos J."/>
            <person name="Benito E.P."/>
            <person name="Benoit I."/>
            <person name="Burger G."/>
            <person name="Camino L.P."/>
            <person name="Canovas D."/>
            <person name="Cerda-Olmedo E."/>
            <person name="Cheng J.-F."/>
            <person name="Dominguez A."/>
            <person name="Elias M."/>
            <person name="Eslava A.P."/>
            <person name="Glaser F."/>
            <person name="Grimwood J."/>
            <person name="Gutierrez G."/>
            <person name="Heitman J."/>
            <person name="Henrissat B."/>
            <person name="Iturriaga E.A."/>
            <person name="Lang B.F."/>
            <person name="Lavin J.L."/>
            <person name="Lee S."/>
            <person name="Li W."/>
            <person name="Lindquist E."/>
            <person name="Lopez-Garcia S."/>
            <person name="Luque E.M."/>
            <person name="Marcos A.T."/>
            <person name="Martin J."/>
            <person name="McCluskey K."/>
            <person name="Medina H.R."/>
            <person name="Miralles-Duran A."/>
            <person name="Miyazaki A."/>
            <person name="Munoz-Torres E."/>
            <person name="Oguiza J.A."/>
            <person name="Ohm R."/>
            <person name="Olmedo M."/>
            <person name="Orejas M."/>
            <person name="Ortiz-Castellanos L."/>
            <person name="Pisabarro A.G."/>
            <person name="Rodriguez-Romero J."/>
            <person name="Ruiz-Herrera J."/>
            <person name="Ruiz-Vazquez R."/>
            <person name="Sanz C."/>
            <person name="Schackwitz W."/>
            <person name="Schmutz J."/>
            <person name="Shahriari M."/>
            <person name="Shelest E."/>
            <person name="Silva-Franco F."/>
            <person name="Soanes D."/>
            <person name="Syed K."/>
            <person name="Tagua V.G."/>
            <person name="Talbot N.J."/>
            <person name="Thon M."/>
            <person name="De vries R.P."/>
            <person name="Wiebenga A."/>
            <person name="Yadav J.S."/>
            <person name="Braun E.L."/>
            <person name="Baker S."/>
            <person name="Garre V."/>
            <person name="Horwitz B."/>
            <person name="Torres-Martinez S."/>
            <person name="Idnurm A."/>
            <person name="Herrera-Estrella A."/>
            <person name="Gabaldon T."/>
            <person name="Grigoriev I.V."/>
        </authorList>
    </citation>
    <scope>NUCLEOTIDE SEQUENCE [LARGE SCALE GENOMIC DNA]</scope>
    <source>
        <strain evidence="3">NRRL 1555(-)</strain>
    </source>
</reference>
<evidence type="ECO:0000256" key="1">
    <source>
        <dbReference type="SAM" id="MobiDB-lite"/>
    </source>
</evidence>
<sequence>MIYLMIMASRTNINQNAHTNGSTSRPLINAVNTGCIESSNPMIAPRPENMSIPVSEFNDVVSLLTTLNDKMTDVSSDVSELKVQCQVGAQSTGMQAVLDSDMDPQDIISSSRHSKISNIIRGRLKDINLKTDDLELIGENDDKPTWDVNVGLSDEFNKNLASDLMLYIRRQPVAAIVSPKELCGIICLLSCHNYSTCGISECIYCLTSVGVTIMTSSHKSALGLPTKLAPYRSDTVYPAMIATTLSQYEYVLICDKSNIRVSGSPQYLLNMFLDVINPTTKCLDHHNSYYNQLAASKLTEEDRQTNTTSNRRGNRKTALNKRRKRTYTKHKDAVTEKFNRDYNGVFYRDAMSGDETETNTSVVASRPDWRSDELNTVFDFLDELARDDLGKRATQLKSRSHVLVHKTIPRGLVTKMPTWSKRV</sequence>
<feature type="compositionally biased region" description="Basic residues" evidence="1">
    <location>
        <begin position="312"/>
        <end position="326"/>
    </location>
</feature>
<dbReference type="AlphaFoldDB" id="A0A162T580"/>